<dbReference type="InterPro" id="IPR051802">
    <property type="entry name" value="YfhM-like"/>
</dbReference>
<dbReference type="Pfam" id="PF07703">
    <property type="entry name" value="A2M_BRD"/>
    <property type="match status" value="1"/>
</dbReference>
<dbReference type="PANTHER" id="PTHR40094:SF1">
    <property type="entry name" value="UBIQUITIN DOMAIN-CONTAINING PROTEIN"/>
    <property type="match status" value="1"/>
</dbReference>
<sequence>MKKFLKLFFALSLLMIALVACQKDKEKAQTEQGQTEQEQNYDYQEMLYVNNAGFNISGDLVIMFSDEIDKNQEFNKLIEVEGLDGDITIMPFGRKIIIKGDFQKEVPYSVKVSKGIKSVSGNELNEDYTRYNLYVGKKQPALAFADYGNVLPSVNNKKINFNSVNIKKVKLEIVKIYTNNITQYLKLSSNEYSLDWSVKEDIGDVVFSKEYEIESQEDEVVKNSIDLNGVIDTKGIYYVKLTSVGEESIDYDIAKYGEPLSFGYEDQPIYAKATKTIILSDIGIVANSNDSKLDIKLLNLNTLNPIGSAKLEFINSKNQTLEEGTTNSNGEYRSKVNLENVYYILVKSGNEFNVLYLSDSKINYADFDIGGSLEGSDLKLYTYTDKGYYRPGDEINVSLIARSKEKMNDEHPFEYSFTAPDGSNKINNEVVKESKNGFYTFKIKTDVNDLNGAWTLTIKFGGKEVTQKVFIESKVANSIAIEADEDKIYSKADIKDGLMKFKFDFKYLSGAKLDKDSNVNFDYNVIEREPRSKKYKNFVFVNPSNYKYQFRNFAETKTDGSGELELRLEMPQALQNKNLYLSTTVNVQDASGRYSTENKVFTIINRENSVGVQKLDQNGNEASVKYILLNEKTDSLVAGKKLKYRVYNKQNNWWYDYYEDDEKSFKENMETTLLEEGEITSASDAEILKVSNLADGVNFIEIEDEETGHSSGVFIYNYHYGDKKSGTIENLKASTDKEKYNIGDIAKIKYTGSIGSKALVTIEKDGKIIKEYWKTLTSTENEETIVIEKDFFPNAYVSISVFQKYVDKQNDRPLRLYASLPLMVEDKSKMLTIDIDTKTEVLPAGDLNIKLSNKEKKKMYYEVFLVDEGVLRKTDYKKPDPYKFFYEKRAKLVQNYDNFSNIIEKYSDKVMNRLKTGGGDYEELAAEATDRAKVASDQKDELQLQGEAQRFKNLTIFRGVAESDENGNAELNIKVPNFFGQMRVFVVAVSDESYGSAEKSISVKAPVIVDSSAPRVLKVGDKFTVPVTLFPIEKAIGDSEVTLTYNGKTYSKKVNVKDGQNEKLLFELDAPDTVGTTKIDIDFKSSKYSFKDSIDLNVDTNYPYQYVEKSLVLEPNQEFTLSMDEYKEFINGSIKSNISLSSYPKLGVEKLIKSLMDYPYICLEQISSKGLSMLYIDKLTTDLVEKNDAKNEINTIIAKLNNNYQLRNGAFAYWPGSQEESMSTIYAIEFLIEAKERGYYIPEAMFENAQAYLNSIAMRVDIPKADVLYLLASLNDPNVSEMNIFFDRYYNDASLVDKWTLLGAYAKIGEKDFARKEAEKLPKKAETKDGIYYADQNAKILRYYTEIYGTPEPSLYSSVLGTAKSDEWLTTFEKAHIVQALAEGEKVSPEKKNLSFKLIVDGKEQNLELKDGEYTFKNLGIKENAKKIVIKNTSTSKLYVNSFVKGKPVKYEEKDESKNITITRRFVDMSGKEIDVKNLKAGTRFRMIISSKVDNNNLDDISLLQILPSGWEFDNSQAGVPQNTDPQVVPMNTSDIDNAEYGGEDILSMTDNSSYTDMRDDRVAYFFPLYAGEDKEIEINLIAVTPGSYRLPGTKVESMYNKDFRAYLKGFEVKVSQ</sequence>
<dbReference type="InterPro" id="IPR041246">
    <property type="entry name" value="Bact_MG10"/>
</dbReference>
<feature type="signal peptide" evidence="2">
    <location>
        <begin position="1"/>
        <end position="22"/>
    </location>
</feature>
<dbReference type="GO" id="GO:0004866">
    <property type="term" value="F:endopeptidase inhibitor activity"/>
    <property type="evidence" value="ECO:0007669"/>
    <property type="project" value="InterPro"/>
</dbReference>
<dbReference type="InterPro" id="IPR008930">
    <property type="entry name" value="Terpenoid_cyclase/PrenylTrfase"/>
</dbReference>
<dbReference type="Pfam" id="PF11974">
    <property type="entry name" value="bMG3"/>
    <property type="match status" value="1"/>
</dbReference>
<organism evidence="5 6">
    <name type="scientific">Fusobacterium pseudoperiodonticum</name>
    <dbReference type="NCBI Taxonomy" id="2663009"/>
    <lineage>
        <taxon>Bacteria</taxon>
        <taxon>Fusobacteriati</taxon>
        <taxon>Fusobacteriota</taxon>
        <taxon>Fusobacteriia</taxon>
        <taxon>Fusobacteriales</taxon>
        <taxon>Fusobacteriaceae</taxon>
        <taxon>Fusobacterium</taxon>
    </lineage>
</organism>
<evidence type="ECO:0000313" key="6">
    <source>
        <dbReference type="Proteomes" id="UP000228552"/>
    </source>
</evidence>
<dbReference type="Gene3D" id="1.50.10.20">
    <property type="match status" value="1"/>
</dbReference>
<dbReference type="InterPro" id="IPR001599">
    <property type="entry name" value="Macroglobln_a2"/>
</dbReference>
<evidence type="ECO:0008006" key="7">
    <source>
        <dbReference type="Google" id="ProtNLM"/>
    </source>
</evidence>
<dbReference type="CDD" id="cd02891">
    <property type="entry name" value="A2M_like"/>
    <property type="match status" value="1"/>
</dbReference>
<dbReference type="InterPro" id="IPR011625">
    <property type="entry name" value="A2M_N_BRD"/>
</dbReference>
<feature type="domain" description="Alpha-2-macroglobulin" evidence="4">
    <location>
        <begin position="955"/>
        <end position="1043"/>
    </location>
</feature>
<evidence type="ECO:0000256" key="1">
    <source>
        <dbReference type="ARBA" id="ARBA00010556"/>
    </source>
</evidence>
<evidence type="ECO:0000313" key="5">
    <source>
        <dbReference type="EMBL" id="ATV62361.1"/>
    </source>
</evidence>
<dbReference type="PANTHER" id="PTHR40094">
    <property type="entry name" value="ALPHA-2-MACROGLOBULIN HOMOLOG"/>
    <property type="match status" value="1"/>
</dbReference>
<dbReference type="RefSeq" id="WP_099988182.1">
    <property type="nucleotide sequence ID" value="NZ_CP024700.1"/>
</dbReference>
<keyword evidence="2" id="KW-0732">Signal</keyword>
<dbReference type="Pfam" id="PF01835">
    <property type="entry name" value="MG2"/>
    <property type="match status" value="1"/>
</dbReference>
<dbReference type="InterPro" id="IPR049120">
    <property type="entry name" value="A2M_bMG2"/>
</dbReference>
<dbReference type="EMBL" id="CP024700">
    <property type="protein sequence ID" value="ATV62361.1"/>
    <property type="molecule type" value="Genomic_DNA"/>
</dbReference>
<dbReference type="Pfam" id="PF17973">
    <property type="entry name" value="bMG10"/>
    <property type="match status" value="1"/>
</dbReference>
<dbReference type="Gene3D" id="2.60.40.1930">
    <property type="match status" value="1"/>
</dbReference>
<dbReference type="Pfam" id="PF00207">
    <property type="entry name" value="A2M"/>
    <property type="match status" value="1"/>
</dbReference>
<dbReference type="SMART" id="SM01359">
    <property type="entry name" value="A2M_N_2"/>
    <property type="match status" value="1"/>
</dbReference>
<protein>
    <recommendedName>
        <fullName evidence="7">Alpha-2-macroglobulin</fullName>
    </recommendedName>
</protein>
<gene>
    <name evidence="5" type="ORF">CTM74_11270</name>
</gene>
<dbReference type="PROSITE" id="PS51257">
    <property type="entry name" value="PROKAR_LIPOPROTEIN"/>
    <property type="match status" value="1"/>
</dbReference>
<feature type="chain" id="PRO_5041931086" description="Alpha-2-macroglobulin" evidence="2">
    <location>
        <begin position="23"/>
        <end position="1617"/>
    </location>
</feature>
<accession>A0AAD0F280</accession>
<dbReference type="Pfam" id="PF21142">
    <property type="entry name" value="A2M_bMG2"/>
    <property type="match status" value="1"/>
</dbReference>
<evidence type="ECO:0000259" key="4">
    <source>
        <dbReference type="SMART" id="SM01360"/>
    </source>
</evidence>
<evidence type="ECO:0000256" key="2">
    <source>
        <dbReference type="SAM" id="SignalP"/>
    </source>
</evidence>
<name>A0AAD0F280_9FUSO</name>
<dbReference type="SUPFAM" id="SSF48239">
    <property type="entry name" value="Terpenoid cyclases/Protein prenyltransferases"/>
    <property type="match status" value="1"/>
</dbReference>
<keyword evidence="6" id="KW-1185">Reference proteome</keyword>
<dbReference type="SMART" id="SM01360">
    <property type="entry name" value="A2M"/>
    <property type="match status" value="1"/>
</dbReference>
<proteinExistence type="inferred from homology"/>
<dbReference type="InterPro" id="IPR021868">
    <property type="entry name" value="Alpha_2_Macroglob_MG3"/>
</dbReference>
<dbReference type="Proteomes" id="UP000228552">
    <property type="component" value="Chromosome"/>
</dbReference>
<feature type="domain" description="Alpha-2-macroglobulin bait region" evidence="3">
    <location>
        <begin position="731"/>
        <end position="873"/>
    </location>
</feature>
<dbReference type="InterPro" id="IPR002890">
    <property type="entry name" value="MG2"/>
</dbReference>
<evidence type="ECO:0000259" key="3">
    <source>
        <dbReference type="SMART" id="SM01359"/>
    </source>
</evidence>
<comment type="similarity">
    <text evidence="1">Belongs to the protease inhibitor I39 (alpha-2-macroglobulin) family. Bacterial alpha-2-macroglobulin subfamily.</text>
</comment>
<reference evidence="5 6" key="1">
    <citation type="submission" date="2017-11" db="EMBL/GenBank/DDBJ databases">
        <title>Genome sequencing of Fusobacterium periodonticum KCOM 1263.</title>
        <authorList>
            <person name="Kook J.-K."/>
            <person name="Park S.-N."/>
            <person name="Lim Y.K."/>
        </authorList>
    </citation>
    <scope>NUCLEOTIDE SEQUENCE [LARGE SCALE GENOMIC DNA]</scope>
    <source>
        <strain evidence="5 6">KCOM 1263</strain>
    </source>
</reference>